<gene>
    <name evidence="1" type="ORF">DW780_00040</name>
</gene>
<dbReference type="AlphaFoldDB" id="A0A414HUH4"/>
<protein>
    <submittedName>
        <fullName evidence="1">DUF3843 family protein</fullName>
    </submittedName>
</protein>
<accession>A0A414HUH4</accession>
<reference evidence="1 2" key="1">
    <citation type="submission" date="2018-08" db="EMBL/GenBank/DDBJ databases">
        <title>A genome reference for cultivated species of the human gut microbiota.</title>
        <authorList>
            <person name="Zou Y."/>
            <person name="Xue W."/>
            <person name="Luo G."/>
        </authorList>
    </citation>
    <scope>NUCLEOTIDE SEQUENCE [LARGE SCALE GENOMIC DNA]</scope>
    <source>
        <strain evidence="1 2">AM30-26</strain>
    </source>
</reference>
<evidence type="ECO:0000313" key="2">
    <source>
        <dbReference type="Proteomes" id="UP000284785"/>
    </source>
</evidence>
<dbReference type="EMBL" id="QSJP01000001">
    <property type="protein sequence ID" value="RHD91435.1"/>
    <property type="molecule type" value="Genomic_DNA"/>
</dbReference>
<sequence length="156" mass="17873">MNSWGDILSLIPKYREERELMKQVGVEGTDNDAMSSKKNSQYGIHFFRTNADYMRYLAEELNTPVGSKAVLPKNVRSIILYIPKDNPCKLCTIMDCAEYIKHPGNPMYDQEKSKTYFLVVDLDRIPGEFIRYAIAHKLLMPDFALNSNRVIVMAGS</sequence>
<name>A0A414HUH4_BACT4</name>
<proteinExistence type="predicted"/>
<organism evidence="1 2">
    <name type="scientific">Bacteroides thetaiotaomicron</name>
    <dbReference type="NCBI Taxonomy" id="818"/>
    <lineage>
        <taxon>Bacteria</taxon>
        <taxon>Pseudomonadati</taxon>
        <taxon>Bacteroidota</taxon>
        <taxon>Bacteroidia</taxon>
        <taxon>Bacteroidales</taxon>
        <taxon>Bacteroidaceae</taxon>
        <taxon>Bacteroides</taxon>
    </lineage>
</organism>
<dbReference type="Proteomes" id="UP000284785">
    <property type="component" value="Unassembled WGS sequence"/>
</dbReference>
<comment type="caution">
    <text evidence="1">The sequence shown here is derived from an EMBL/GenBank/DDBJ whole genome shotgun (WGS) entry which is preliminary data.</text>
</comment>
<dbReference type="RefSeq" id="WP_113748563.1">
    <property type="nucleotide sequence ID" value="NZ_CABJDH010000032.1"/>
</dbReference>
<evidence type="ECO:0000313" key="1">
    <source>
        <dbReference type="EMBL" id="RHD91435.1"/>
    </source>
</evidence>